<keyword evidence="3" id="KW-1185">Reference proteome</keyword>
<dbReference type="Proteomes" id="UP000230750">
    <property type="component" value="Unassembled WGS sequence"/>
</dbReference>
<gene>
    <name evidence="2" type="ORF">BSL78_23662</name>
</gene>
<dbReference type="AlphaFoldDB" id="A0A2G8JUU3"/>
<organism evidence="2 3">
    <name type="scientific">Stichopus japonicus</name>
    <name type="common">Sea cucumber</name>
    <dbReference type="NCBI Taxonomy" id="307972"/>
    <lineage>
        <taxon>Eukaryota</taxon>
        <taxon>Metazoa</taxon>
        <taxon>Echinodermata</taxon>
        <taxon>Eleutherozoa</taxon>
        <taxon>Echinozoa</taxon>
        <taxon>Holothuroidea</taxon>
        <taxon>Aspidochirotacea</taxon>
        <taxon>Aspidochirotida</taxon>
        <taxon>Stichopodidae</taxon>
        <taxon>Apostichopus</taxon>
    </lineage>
</organism>
<comment type="caution">
    <text evidence="2">The sequence shown here is derived from an EMBL/GenBank/DDBJ whole genome shotgun (WGS) entry which is preliminary data.</text>
</comment>
<name>A0A2G8JUU3_STIJA</name>
<dbReference type="EMBL" id="MRZV01001232">
    <property type="protein sequence ID" value="PIK39508.1"/>
    <property type="molecule type" value="Genomic_DNA"/>
</dbReference>
<sequence length="117" mass="12929">MAEAEPSQSTGRDTGTNPAEGFGRFKNDLADHLDLPVIRKLSYLLGLKSGETDIIDRSLTPGYMMVNLMERRGVIASTCITDLVNMLHDLKLAGLAKRIQESFQANTSQTMKDQDLE</sequence>
<reference evidence="2 3" key="1">
    <citation type="journal article" date="2017" name="PLoS Biol.">
        <title>The sea cucumber genome provides insights into morphological evolution and visceral regeneration.</title>
        <authorList>
            <person name="Zhang X."/>
            <person name="Sun L."/>
            <person name="Yuan J."/>
            <person name="Sun Y."/>
            <person name="Gao Y."/>
            <person name="Zhang L."/>
            <person name="Li S."/>
            <person name="Dai H."/>
            <person name="Hamel J.F."/>
            <person name="Liu C."/>
            <person name="Yu Y."/>
            <person name="Liu S."/>
            <person name="Lin W."/>
            <person name="Guo K."/>
            <person name="Jin S."/>
            <person name="Xu P."/>
            <person name="Storey K.B."/>
            <person name="Huan P."/>
            <person name="Zhang T."/>
            <person name="Zhou Y."/>
            <person name="Zhang J."/>
            <person name="Lin C."/>
            <person name="Li X."/>
            <person name="Xing L."/>
            <person name="Huo D."/>
            <person name="Sun M."/>
            <person name="Wang L."/>
            <person name="Mercier A."/>
            <person name="Li F."/>
            <person name="Yang H."/>
            <person name="Xiang J."/>
        </authorList>
    </citation>
    <scope>NUCLEOTIDE SEQUENCE [LARGE SCALE GENOMIC DNA]</scope>
    <source>
        <strain evidence="2">Shaxun</strain>
        <tissue evidence="2">Muscle</tissue>
    </source>
</reference>
<protein>
    <submittedName>
        <fullName evidence="2">Uncharacterized protein</fullName>
    </submittedName>
</protein>
<feature type="non-terminal residue" evidence="2">
    <location>
        <position position="117"/>
    </location>
</feature>
<feature type="compositionally biased region" description="Polar residues" evidence="1">
    <location>
        <begin position="1"/>
        <end position="17"/>
    </location>
</feature>
<evidence type="ECO:0000256" key="1">
    <source>
        <dbReference type="SAM" id="MobiDB-lite"/>
    </source>
</evidence>
<evidence type="ECO:0000313" key="2">
    <source>
        <dbReference type="EMBL" id="PIK39508.1"/>
    </source>
</evidence>
<accession>A0A2G8JUU3</accession>
<feature type="region of interest" description="Disordered" evidence="1">
    <location>
        <begin position="1"/>
        <end position="23"/>
    </location>
</feature>
<proteinExistence type="predicted"/>
<evidence type="ECO:0000313" key="3">
    <source>
        <dbReference type="Proteomes" id="UP000230750"/>
    </source>
</evidence>